<accession>A0A6C0JSK6</accession>
<dbReference type="EMBL" id="MN740691">
    <property type="protein sequence ID" value="QHU07891.1"/>
    <property type="molecule type" value="Genomic_DNA"/>
</dbReference>
<reference evidence="1" key="1">
    <citation type="journal article" date="2020" name="Nature">
        <title>Giant virus diversity and host interactions through global metagenomics.</title>
        <authorList>
            <person name="Schulz F."/>
            <person name="Roux S."/>
            <person name="Paez-Espino D."/>
            <person name="Jungbluth S."/>
            <person name="Walsh D.A."/>
            <person name="Denef V.J."/>
            <person name="McMahon K.D."/>
            <person name="Konstantinidis K.T."/>
            <person name="Eloe-Fadrosh E.A."/>
            <person name="Kyrpides N.C."/>
            <person name="Woyke T."/>
        </authorList>
    </citation>
    <scope>NUCLEOTIDE SEQUENCE</scope>
    <source>
        <strain evidence="1">GVMAG-S-1041349-163</strain>
    </source>
</reference>
<protein>
    <submittedName>
        <fullName evidence="1">Uncharacterized protein</fullName>
    </submittedName>
</protein>
<organism evidence="1">
    <name type="scientific">viral metagenome</name>
    <dbReference type="NCBI Taxonomy" id="1070528"/>
    <lineage>
        <taxon>unclassified sequences</taxon>
        <taxon>metagenomes</taxon>
        <taxon>organismal metagenomes</taxon>
    </lineage>
</organism>
<name>A0A6C0JSK6_9ZZZZ</name>
<evidence type="ECO:0000313" key="1">
    <source>
        <dbReference type="EMBL" id="QHU07891.1"/>
    </source>
</evidence>
<dbReference type="AlphaFoldDB" id="A0A6C0JSK6"/>
<proteinExistence type="predicted"/>
<sequence length="148" mass="17314">MALIQNFKPNQTYVFGLLSESSYGDLSFNSTVYKTSNSNFLNGEFDKNSLIFCCDNKMISFFELFICNAKKLTDIYFIASIPETKCLVKKYSKEKCGVYDYIFSSMFSLPLTINRLFYFKNPLDQSFIDIINTRPKHECNEMLEVFYK</sequence>